<evidence type="ECO:0000313" key="5">
    <source>
        <dbReference type="Proteomes" id="UP000248616"/>
    </source>
</evidence>
<dbReference type="PROSITE" id="PS50977">
    <property type="entry name" value="HTH_TETR_2"/>
    <property type="match status" value="1"/>
</dbReference>
<dbReference type="InterPro" id="IPR050624">
    <property type="entry name" value="HTH-type_Tx_Regulator"/>
</dbReference>
<reference evidence="5" key="1">
    <citation type="submission" date="2017-03" db="EMBL/GenBank/DDBJ databases">
        <authorList>
            <person name="Safronova V.I."/>
            <person name="Sazanova A.L."/>
            <person name="Chirak E.R."/>
        </authorList>
    </citation>
    <scope>NUCLEOTIDE SEQUENCE [LARGE SCALE GENOMIC DNA]</scope>
    <source>
        <strain evidence="5">Ach-343</strain>
    </source>
</reference>
<dbReference type="PANTHER" id="PTHR43479">
    <property type="entry name" value="ACREF/ENVCD OPERON REPRESSOR-RELATED"/>
    <property type="match status" value="1"/>
</dbReference>
<dbReference type="AlphaFoldDB" id="A0A2W7C8J0"/>
<dbReference type="SUPFAM" id="SSF46689">
    <property type="entry name" value="Homeodomain-like"/>
    <property type="match status" value="1"/>
</dbReference>
<accession>A0A2W7C8J0</accession>
<sequence>MKEDRRIQRSRDALHQALVALVLEKGYEAVTIKDIVERANVGRSTFYAHYKSKEDLLTNGLAELRALLTAHQQAALAEEGDVGQRCLGFSLALFEHAQSFRDIYRVLVGERGSAIVMNRMRALLADLVSQDLAAIAPAANDGQIPRSALIQFVVGALMSVLAWWMDRKSRLSPAEVDTIFRRLTIPAIVAAFDGPISNIDSNAER</sequence>
<protein>
    <recommendedName>
        <fullName evidence="3">HTH tetR-type domain-containing protein</fullName>
    </recommendedName>
</protein>
<proteinExistence type="predicted"/>
<dbReference type="PANTHER" id="PTHR43479:SF7">
    <property type="entry name" value="TETR-FAMILY TRANSCRIPTIONAL REGULATOR"/>
    <property type="match status" value="1"/>
</dbReference>
<name>A0A2W7C8J0_9HYPH</name>
<feature type="DNA-binding region" description="H-T-H motif" evidence="2">
    <location>
        <begin position="31"/>
        <end position="50"/>
    </location>
</feature>
<feature type="domain" description="HTH tetR-type" evidence="3">
    <location>
        <begin position="8"/>
        <end position="68"/>
    </location>
</feature>
<dbReference type="Pfam" id="PF00440">
    <property type="entry name" value="TetR_N"/>
    <property type="match status" value="1"/>
</dbReference>
<dbReference type="Proteomes" id="UP000248616">
    <property type="component" value="Unassembled WGS sequence"/>
</dbReference>
<keyword evidence="1 2" id="KW-0238">DNA-binding</keyword>
<dbReference type="InterPro" id="IPR009057">
    <property type="entry name" value="Homeodomain-like_sf"/>
</dbReference>
<dbReference type="Gene3D" id="1.10.357.10">
    <property type="entry name" value="Tetracycline Repressor, domain 2"/>
    <property type="match status" value="1"/>
</dbReference>
<evidence type="ECO:0000256" key="1">
    <source>
        <dbReference type="ARBA" id="ARBA00023125"/>
    </source>
</evidence>
<dbReference type="Pfam" id="PF14278">
    <property type="entry name" value="TetR_C_8"/>
    <property type="match status" value="1"/>
</dbReference>
<dbReference type="InterPro" id="IPR039532">
    <property type="entry name" value="TetR_C_Firmicutes"/>
</dbReference>
<dbReference type="GO" id="GO:0003677">
    <property type="term" value="F:DNA binding"/>
    <property type="evidence" value="ECO:0007669"/>
    <property type="project" value="UniProtKB-UniRule"/>
</dbReference>
<dbReference type="RefSeq" id="WP_167458374.1">
    <property type="nucleotide sequence ID" value="NZ_MZXV01000013.1"/>
</dbReference>
<evidence type="ECO:0000259" key="3">
    <source>
        <dbReference type="PROSITE" id="PS50977"/>
    </source>
</evidence>
<evidence type="ECO:0000256" key="2">
    <source>
        <dbReference type="PROSITE-ProRule" id="PRU00335"/>
    </source>
</evidence>
<dbReference type="InterPro" id="IPR001647">
    <property type="entry name" value="HTH_TetR"/>
</dbReference>
<dbReference type="PRINTS" id="PR00455">
    <property type="entry name" value="HTHTETR"/>
</dbReference>
<keyword evidence="5" id="KW-1185">Reference proteome</keyword>
<organism evidence="4 5">
    <name type="scientific">Mesorhizobium kowhaii</name>
    <dbReference type="NCBI Taxonomy" id="1300272"/>
    <lineage>
        <taxon>Bacteria</taxon>
        <taxon>Pseudomonadati</taxon>
        <taxon>Pseudomonadota</taxon>
        <taxon>Alphaproteobacteria</taxon>
        <taxon>Hyphomicrobiales</taxon>
        <taxon>Phyllobacteriaceae</taxon>
        <taxon>Mesorhizobium</taxon>
    </lineage>
</organism>
<evidence type="ECO:0000313" key="4">
    <source>
        <dbReference type="EMBL" id="PZV39425.1"/>
    </source>
</evidence>
<dbReference type="EMBL" id="MZXV01000013">
    <property type="protein sequence ID" value="PZV39425.1"/>
    <property type="molecule type" value="Genomic_DNA"/>
</dbReference>
<comment type="caution">
    <text evidence="4">The sequence shown here is derived from an EMBL/GenBank/DDBJ whole genome shotgun (WGS) entry which is preliminary data.</text>
</comment>
<gene>
    <name evidence="4" type="ORF">B5V02_05470</name>
</gene>